<proteinExistence type="inferred from homology"/>
<protein>
    <submittedName>
        <fullName evidence="5">Alpha-glucosidase</fullName>
        <ecNumber evidence="5">3.2.1.93</ecNumber>
    </submittedName>
</protein>
<dbReference type="EMBL" id="CP023173">
    <property type="protein sequence ID" value="ASZ09108.1"/>
    <property type="molecule type" value="Genomic_DNA"/>
</dbReference>
<dbReference type="SUPFAM" id="SSF51011">
    <property type="entry name" value="Glycosyl hydrolase domain"/>
    <property type="match status" value="1"/>
</dbReference>
<organism evidence="5 6">
    <name type="scientific">Mesoplasma chauliocola</name>
    <dbReference type="NCBI Taxonomy" id="216427"/>
    <lineage>
        <taxon>Bacteria</taxon>
        <taxon>Bacillati</taxon>
        <taxon>Mycoplasmatota</taxon>
        <taxon>Mollicutes</taxon>
        <taxon>Entomoplasmatales</taxon>
        <taxon>Entomoplasmataceae</taxon>
        <taxon>Mesoplasma</taxon>
    </lineage>
</organism>
<keyword evidence="2 5" id="KW-0378">Hydrolase</keyword>
<name>A0A249SN82_9MOLU</name>
<evidence type="ECO:0000256" key="2">
    <source>
        <dbReference type="ARBA" id="ARBA00022801"/>
    </source>
</evidence>
<sequence length="539" mass="63447">MRNEVIYQIFPLTFSDAEKKGKGNIKGIINKLDYLKDLGVTRIWISPFTKSPFKDSGYDVADYCAINEDFGSMKDVEILIEQAKKRNLTIILDIVFNHTSDKHEWFQKALAGEEKYLNYYIFKDSINGKLPTNWKSKMGGSSWEYVPSLKKYYLHLFTKEQPDLNWENPEVRKELIDVLKFWKDKGISGFRLDVCNLYSKPQVFEDDNIGDGRRFYTDGNNVEKYFKLMNDEIFGKDENIFTVGEVSSTTKEKSAKYAKNENHELDSVFTFLHLKVDYENNNKWTFVKPDLKAFWNLQKEWQEYYQIQNSTLALFMNNHDQPRAVSRFGNTEKFWYESATAIFTFTSLMRGVPFIYQGEEIGMTNLSFNKLTDFKDVESVGNAQDLLKIKNEEEVLNILRIKSRDNARSVMQWNDSNNAGFSEAENMDLFLNSNYKFINVESQIKNKNSVLSFYKEVIKLRLTNEIFNSGKISFFESQDYAYSRTLNQKEIIVLTNWTVNYKKINLDLIESDWKIVLNNYDKFNFNELEPYQVIVIERK</sequence>
<evidence type="ECO:0000313" key="5">
    <source>
        <dbReference type="EMBL" id="ASZ09108.1"/>
    </source>
</evidence>
<dbReference type="Gene3D" id="3.20.20.80">
    <property type="entry name" value="Glycosidases"/>
    <property type="match status" value="1"/>
</dbReference>
<dbReference type="KEGG" id="mchc:CK556_01900"/>
<dbReference type="STRING" id="1336232.GCA_000518825_00348"/>
<dbReference type="SMART" id="SM00642">
    <property type="entry name" value="Aamy"/>
    <property type="match status" value="1"/>
</dbReference>
<keyword evidence="6" id="KW-1185">Reference proteome</keyword>
<gene>
    <name evidence="5" type="ORF">CK556_01900</name>
</gene>
<dbReference type="Gene3D" id="3.90.400.10">
    <property type="entry name" value="Oligo-1,6-glucosidase, Domain 2"/>
    <property type="match status" value="1"/>
</dbReference>
<dbReference type="GO" id="GO:0004556">
    <property type="term" value="F:alpha-amylase activity"/>
    <property type="evidence" value="ECO:0007669"/>
    <property type="project" value="TreeGrafter"/>
</dbReference>
<comment type="similarity">
    <text evidence="1">Belongs to the glycosyl hydrolase 13 family.</text>
</comment>
<dbReference type="GO" id="GO:0009313">
    <property type="term" value="P:oligosaccharide catabolic process"/>
    <property type="evidence" value="ECO:0007669"/>
    <property type="project" value="TreeGrafter"/>
</dbReference>
<reference evidence="5 6" key="1">
    <citation type="submission" date="2017-08" db="EMBL/GenBank/DDBJ databases">
        <title>Complete Genome Sequence of Mesoplasma chauliocola.</title>
        <authorList>
            <person name="Knight T.F.Jr."/>
            <person name="Citino T."/>
        </authorList>
    </citation>
    <scope>NUCLEOTIDE SEQUENCE [LARGE SCALE GENOMIC DNA]</scope>
    <source>
        <strain evidence="5 6">CHPA-2</strain>
    </source>
</reference>
<dbReference type="InterPro" id="IPR017853">
    <property type="entry name" value="GH"/>
</dbReference>
<dbReference type="Gene3D" id="2.60.40.1180">
    <property type="entry name" value="Golgi alpha-mannosidase II"/>
    <property type="match status" value="1"/>
</dbReference>
<feature type="domain" description="Glycosyl hydrolase family 13 catalytic" evidence="4">
    <location>
        <begin position="8"/>
        <end position="408"/>
    </location>
</feature>
<dbReference type="PANTHER" id="PTHR10357:SF179">
    <property type="entry name" value="NEUTRAL AND BASIC AMINO ACID TRANSPORT PROTEIN RBAT"/>
    <property type="match status" value="1"/>
</dbReference>
<dbReference type="Proteomes" id="UP000232229">
    <property type="component" value="Chromosome"/>
</dbReference>
<dbReference type="InterPro" id="IPR006047">
    <property type="entry name" value="GH13_cat_dom"/>
</dbReference>
<dbReference type="SUPFAM" id="SSF51445">
    <property type="entry name" value="(Trans)glycosidases"/>
    <property type="match status" value="1"/>
</dbReference>
<dbReference type="CDD" id="cd11333">
    <property type="entry name" value="AmyAc_SI_OligoGlu_DGase"/>
    <property type="match status" value="1"/>
</dbReference>
<keyword evidence="3 5" id="KW-0326">Glycosidase</keyword>
<evidence type="ECO:0000256" key="3">
    <source>
        <dbReference type="ARBA" id="ARBA00023295"/>
    </source>
</evidence>
<evidence type="ECO:0000256" key="1">
    <source>
        <dbReference type="ARBA" id="ARBA00008061"/>
    </source>
</evidence>
<dbReference type="FunFam" id="3.90.400.10:FF:000002">
    <property type="entry name" value="Sucrose isomerase"/>
    <property type="match status" value="1"/>
</dbReference>
<accession>A0A249SN82</accession>
<dbReference type="InterPro" id="IPR013780">
    <property type="entry name" value="Glyco_hydro_b"/>
</dbReference>
<dbReference type="Pfam" id="PF00128">
    <property type="entry name" value="Alpha-amylase"/>
    <property type="match status" value="1"/>
</dbReference>
<dbReference type="RefSeq" id="WP_027875365.1">
    <property type="nucleotide sequence ID" value="NZ_CP023173.1"/>
</dbReference>
<dbReference type="InterPro" id="IPR045857">
    <property type="entry name" value="O16G_dom_2"/>
</dbReference>
<dbReference type="NCBIfam" id="NF008183">
    <property type="entry name" value="PRK10933.1"/>
    <property type="match status" value="1"/>
</dbReference>
<evidence type="ECO:0000313" key="6">
    <source>
        <dbReference type="Proteomes" id="UP000232229"/>
    </source>
</evidence>
<dbReference type="PANTHER" id="PTHR10357">
    <property type="entry name" value="ALPHA-AMYLASE FAMILY MEMBER"/>
    <property type="match status" value="1"/>
</dbReference>
<dbReference type="FunFam" id="3.20.20.80:FF:000064">
    <property type="entry name" value="Oligo-1,6-glucosidase"/>
    <property type="match status" value="1"/>
</dbReference>
<dbReference type="GO" id="GO:0008788">
    <property type="term" value="F:alpha,alpha-phosphotrehalase activity"/>
    <property type="evidence" value="ECO:0007669"/>
    <property type="project" value="UniProtKB-EC"/>
</dbReference>
<dbReference type="EC" id="3.2.1.93" evidence="5"/>
<evidence type="ECO:0000259" key="4">
    <source>
        <dbReference type="SMART" id="SM00642"/>
    </source>
</evidence>
<dbReference type="AlphaFoldDB" id="A0A249SN82"/>